<feature type="transmembrane region" description="Helical" evidence="2">
    <location>
        <begin position="238"/>
        <end position="266"/>
    </location>
</feature>
<dbReference type="AlphaFoldDB" id="A0A5J5A4F5"/>
<feature type="transmembrane region" description="Helical" evidence="2">
    <location>
        <begin position="12"/>
        <end position="34"/>
    </location>
</feature>
<reference evidence="3 4" key="1">
    <citation type="submission" date="2019-09" db="EMBL/GenBank/DDBJ databases">
        <title>A chromosome-level genome assembly of the Chinese tupelo Nyssa sinensis.</title>
        <authorList>
            <person name="Yang X."/>
            <person name="Kang M."/>
            <person name="Yang Y."/>
            <person name="Xiong H."/>
            <person name="Wang M."/>
            <person name="Zhang Z."/>
            <person name="Wang Z."/>
            <person name="Wu H."/>
            <person name="Ma T."/>
            <person name="Liu J."/>
            <person name="Xi Z."/>
        </authorList>
    </citation>
    <scope>NUCLEOTIDE SEQUENCE [LARGE SCALE GENOMIC DNA]</scope>
    <source>
        <strain evidence="3">J267</strain>
        <tissue evidence="3">Leaf</tissue>
    </source>
</reference>
<keyword evidence="2" id="KW-1133">Transmembrane helix</keyword>
<feature type="compositionally biased region" description="Basic and acidic residues" evidence="1">
    <location>
        <begin position="323"/>
        <end position="340"/>
    </location>
</feature>
<dbReference type="PANTHER" id="PTHR31133">
    <property type="entry name" value="MEMBRANE PROTEIN"/>
    <property type="match status" value="1"/>
</dbReference>
<evidence type="ECO:0000256" key="1">
    <source>
        <dbReference type="SAM" id="MobiDB-lite"/>
    </source>
</evidence>
<dbReference type="EMBL" id="CM018047">
    <property type="protein sequence ID" value="KAA8524906.1"/>
    <property type="molecule type" value="Genomic_DNA"/>
</dbReference>
<evidence type="ECO:0000313" key="4">
    <source>
        <dbReference type="Proteomes" id="UP000325577"/>
    </source>
</evidence>
<name>A0A5J5A4F5_9ASTE</name>
<protein>
    <submittedName>
        <fullName evidence="3">Uncharacterized protein</fullName>
    </submittedName>
</protein>
<dbReference type="InterPro" id="IPR040229">
    <property type="entry name" value="At3g27390-like"/>
</dbReference>
<feature type="transmembrane region" description="Helical" evidence="2">
    <location>
        <begin position="185"/>
        <end position="206"/>
    </location>
</feature>
<accession>A0A5J5A4F5</accession>
<gene>
    <name evidence="3" type="ORF">F0562_011329</name>
</gene>
<feature type="region of interest" description="Disordered" evidence="1">
    <location>
        <begin position="313"/>
        <end position="349"/>
    </location>
</feature>
<keyword evidence="2" id="KW-0812">Transmembrane</keyword>
<keyword evidence="2" id="KW-0472">Membrane</keyword>
<feature type="compositionally biased region" description="Basic and acidic residues" evidence="1">
    <location>
        <begin position="579"/>
        <end position="597"/>
    </location>
</feature>
<feature type="transmembrane region" description="Helical" evidence="2">
    <location>
        <begin position="40"/>
        <end position="62"/>
    </location>
</feature>
<dbReference type="Proteomes" id="UP000325577">
    <property type="component" value="Linkage Group LG4"/>
</dbReference>
<feature type="transmembrane region" description="Helical" evidence="2">
    <location>
        <begin position="74"/>
        <end position="94"/>
    </location>
</feature>
<feature type="region of interest" description="Disordered" evidence="1">
    <location>
        <begin position="573"/>
        <end position="603"/>
    </location>
</feature>
<dbReference type="GO" id="GO:0010228">
    <property type="term" value="P:vegetative to reproductive phase transition of meristem"/>
    <property type="evidence" value="ECO:0007669"/>
    <property type="project" value="TreeGrafter"/>
</dbReference>
<evidence type="ECO:0000256" key="2">
    <source>
        <dbReference type="SAM" id="Phobius"/>
    </source>
</evidence>
<keyword evidence="4" id="KW-1185">Reference proteome</keyword>
<organism evidence="3 4">
    <name type="scientific">Nyssa sinensis</name>
    <dbReference type="NCBI Taxonomy" id="561372"/>
    <lineage>
        <taxon>Eukaryota</taxon>
        <taxon>Viridiplantae</taxon>
        <taxon>Streptophyta</taxon>
        <taxon>Embryophyta</taxon>
        <taxon>Tracheophyta</taxon>
        <taxon>Spermatophyta</taxon>
        <taxon>Magnoliopsida</taxon>
        <taxon>eudicotyledons</taxon>
        <taxon>Gunneridae</taxon>
        <taxon>Pentapetalae</taxon>
        <taxon>asterids</taxon>
        <taxon>Cornales</taxon>
        <taxon>Nyssaceae</taxon>
        <taxon>Nyssa</taxon>
    </lineage>
</organism>
<feature type="transmembrane region" description="Helical" evidence="2">
    <location>
        <begin position="278"/>
        <end position="296"/>
    </location>
</feature>
<dbReference type="PANTHER" id="PTHR31133:SF2">
    <property type="entry name" value="EXPRESSED PROTEIN"/>
    <property type="match status" value="1"/>
</dbReference>
<proteinExistence type="predicted"/>
<dbReference type="OrthoDB" id="1932537at2759"/>
<sequence length="603" mass="67403">MEVPVGFIAKLWNFVSFLPFFFLLFILGLVKAAIVSPVVVGIILVGNSAVILGLWPAHFVWTYYCVAKTKRLGLVLKVLVMMLLPVPLVLWPIIGILGNLLGGIGYGFFAPLIATFEAVGQNVADKFFHCFVDGCLSTLEGSCTVVRDFTDFCFHSYFSYMDDLSEEIPPDEKPMDIKLSKLPSCLLVALLGVPVDVLLITAVALWKSPSMLFKGWKRLLEDLIGREGPFLEAVCVPFAGLAIILWPLAVVGAVISAFLSSFFLGLYGGVIVHQEDSLLMGLAYVVAVVSLFDEYTNDLLYLREGSCFPRPRYHRNMSPSTGLERRKSIDSDKNDQKNGREGSYNSKLGREGSYNSKLVSERSRTLKWAIQQYAPMQVWDWLFKSCEVNGRQLLRDGLIDVKDIAECILKGKCKKLGIKLPAWCILQCLLASAKSESSGLVISDGMELTRSNWPRDKVFEWFIGPLLIMKEQIKGLQLDESEEICLRELIMGCNNEKPEDWNDTGFPSSDTVRRAQLQAIIRRLQGIVGTMSRIPTFTRRFKTLVKALCIEAIQTGILADDRIGRILKSRHGGKSFHGIGDRKDREEIEDKSGRRAYDSGNIV</sequence>
<feature type="transmembrane region" description="Helical" evidence="2">
    <location>
        <begin position="100"/>
        <end position="119"/>
    </location>
</feature>
<evidence type="ECO:0000313" key="3">
    <source>
        <dbReference type="EMBL" id="KAA8524906.1"/>
    </source>
</evidence>